<evidence type="ECO:0000256" key="4">
    <source>
        <dbReference type="ARBA" id="ARBA00023239"/>
    </source>
</evidence>
<evidence type="ECO:0000256" key="2">
    <source>
        <dbReference type="ARBA" id="ARBA00006906"/>
    </source>
</evidence>
<proteinExistence type="inferred from homology"/>
<keyword evidence="4" id="KW-0456">Lyase</keyword>
<keyword evidence="5" id="KW-0119">Carbohydrate metabolism</keyword>
<sequence>MSREWIGRLGAARVMPIVSVGDVDAATALVDDLVAGGAEAIEILLRSPRAPEVLRLCRRRHPEVLLAAGTVINAAGVGLAVEAGADVMISPGLTPALAAAALSSPLPLVPGVQTAGDVMLAAEYGLDVLKFYPAEPNDAATILKDYANVFPGTLFVPTGGIGEAALPKYASLRNVLAVGGSWLHAGLLPGATRPAALSRNMSEARRLLGAAVAGDGL</sequence>
<comment type="similarity">
    <text evidence="2">Belongs to the KHG/KDPG aldolase family.</text>
</comment>
<reference evidence="6 7" key="1">
    <citation type="submission" date="2018-05" db="EMBL/GenBank/DDBJ databases">
        <title>Genomic Encyclopedia of Type Strains, Phase IV (KMG-IV): sequencing the most valuable type-strain genomes for metagenomic binning, comparative biology and taxonomic classification.</title>
        <authorList>
            <person name="Goeker M."/>
        </authorList>
    </citation>
    <scope>NUCLEOTIDE SEQUENCE [LARGE SCALE GENOMIC DNA]</scope>
    <source>
        <strain evidence="6 7">DSM 6462</strain>
    </source>
</reference>
<evidence type="ECO:0000313" key="6">
    <source>
        <dbReference type="EMBL" id="PXW57181.1"/>
    </source>
</evidence>
<dbReference type="EMBL" id="QJJK01000007">
    <property type="protein sequence ID" value="PXW57181.1"/>
    <property type="molecule type" value="Genomic_DNA"/>
</dbReference>
<dbReference type="AlphaFoldDB" id="A0A2V3U3V3"/>
<dbReference type="NCBIfam" id="TIGR01182">
    <property type="entry name" value="eda"/>
    <property type="match status" value="1"/>
</dbReference>
<dbReference type="Gene3D" id="3.20.20.70">
    <property type="entry name" value="Aldolase class I"/>
    <property type="match status" value="1"/>
</dbReference>
<keyword evidence="7" id="KW-1185">Reference proteome</keyword>
<accession>A0A2V3U3V3</accession>
<dbReference type="Proteomes" id="UP000248021">
    <property type="component" value="Unassembled WGS sequence"/>
</dbReference>
<dbReference type="PANTHER" id="PTHR30246:SF1">
    <property type="entry name" value="2-DEHYDRO-3-DEOXY-6-PHOSPHOGALACTONATE ALDOLASE-RELATED"/>
    <property type="match status" value="1"/>
</dbReference>
<dbReference type="InterPro" id="IPR000887">
    <property type="entry name" value="Aldlse_KDPG_KHG"/>
</dbReference>
<dbReference type="InterPro" id="IPR013785">
    <property type="entry name" value="Aldolase_TIM"/>
</dbReference>
<dbReference type="PANTHER" id="PTHR30246">
    <property type="entry name" value="2-KETO-3-DEOXY-6-PHOSPHOGLUCONATE ALDOLASE"/>
    <property type="match status" value="1"/>
</dbReference>
<dbReference type="CDD" id="cd00452">
    <property type="entry name" value="KDPG_aldolase"/>
    <property type="match status" value="1"/>
</dbReference>
<dbReference type="OrthoDB" id="9805177at2"/>
<dbReference type="GO" id="GO:0016829">
    <property type="term" value="F:lyase activity"/>
    <property type="evidence" value="ECO:0007669"/>
    <property type="project" value="UniProtKB-KW"/>
</dbReference>
<evidence type="ECO:0000313" key="7">
    <source>
        <dbReference type="Proteomes" id="UP000248021"/>
    </source>
</evidence>
<comment type="subunit">
    <text evidence="3">Homotrimer.</text>
</comment>
<comment type="caution">
    <text evidence="6">The sequence shown here is derived from an EMBL/GenBank/DDBJ whole genome shotgun (WGS) entry which is preliminary data.</text>
</comment>
<organism evidence="6 7">
    <name type="scientific">Chelatococcus asaccharovorans</name>
    <dbReference type="NCBI Taxonomy" id="28210"/>
    <lineage>
        <taxon>Bacteria</taxon>
        <taxon>Pseudomonadati</taxon>
        <taxon>Pseudomonadota</taxon>
        <taxon>Alphaproteobacteria</taxon>
        <taxon>Hyphomicrobiales</taxon>
        <taxon>Chelatococcaceae</taxon>
        <taxon>Chelatococcus</taxon>
    </lineage>
</organism>
<gene>
    <name evidence="6" type="ORF">C7450_107221</name>
</gene>
<protein>
    <submittedName>
        <fullName evidence="6">2-keto-3-deoxy-phosphogluconate aldolase</fullName>
    </submittedName>
</protein>
<comment type="pathway">
    <text evidence="1">Carbohydrate acid metabolism.</text>
</comment>
<name>A0A2V3U3V3_9HYPH</name>
<evidence type="ECO:0000256" key="5">
    <source>
        <dbReference type="ARBA" id="ARBA00023277"/>
    </source>
</evidence>
<dbReference type="SUPFAM" id="SSF51569">
    <property type="entry name" value="Aldolase"/>
    <property type="match status" value="1"/>
</dbReference>
<evidence type="ECO:0000256" key="3">
    <source>
        <dbReference type="ARBA" id="ARBA00011233"/>
    </source>
</evidence>
<evidence type="ECO:0000256" key="1">
    <source>
        <dbReference type="ARBA" id="ARBA00004761"/>
    </source>
</evidence>
<dbReference type="Pfam" id="PF01081">
    <property type="entry name" value="Aldolase"/>
    <property type="match status" value="1"/>
</dbReference>
<dbReference type="RefSeq" id="WP_110375793.1">
    <property type="nucleotide sequence ID" value="NZ_JAHBRY010000001.1"/>
</dbReference>